<organism evidence="4 5">
    <name type="scientific">Thermogladius calderae (strain DSM 22663 / VKM B-2946 / 1633)</name>
    <dbReference type="NCBI Taxonomy" id="1184251"/>
    <lineage>
        <taxon>Archaea</taxon>
        <taxon>Thermoproteota</taxon>
        <taxon>Thermoprotei</taxon>
        <taxon>Desulfurococcales</taxon>
        <taxon>Desulfurococcaceae</taxon>
        <taxon>Thermogladius</taxon>
    </lineage>
</organism>
<dbReference type="RefSeq" id="WP_014736811.1">
    <property type="nucleotide sequence ID" value="NC_017954.1"/>
</dbReference>
<dbReference type="STRING" id="1184251.TCELL_0135"/>
<dbReference type="InterPro" id="IPR000836">
    <property type="entry name" value="PRTase_dom"/>
</dbReference>
<dbReference type="eggNOG" id="arCOG00040">
    <property type="taxonomic scope" value="Archaea"/>
</dbReference>
<dbReference type="GO" id="GO:0016757">
    <property type="term" value="F:glycosyltransferase activity"/>
    <property type="evidence" value="ECO:0007669"/>
    <property type="project" value="UniProtKB-KW"/>
</dbReference>
<dbReference type="HOGENOM" id="CLU_080904_1_2_2"/>
<dbReference type="GeneID" id="13012413"/>
<dbReference type="FunCoup" id="I3TCS2">
    <property type="interactions" value="77"/>
</dbReference>
<dbReference type="SUPFAM" id="SSF53271">
    <property type="entry name" value="PRTase-like"/>
    <property type="match status" value="1"/>
</dbReference>
<feature type="domain" description="Phosphoribosyltransferase" evidence="3">
    <location>
        <begin position="12"/>
        <end position="151"/>
    </location>
</feature>
<evidence type="ECO:0000313" key="5">
    <source>
        <dbReference type="Proteomes" id="UP000005270"/>
    </source>
</evidence>
<proteinExistence type="predicted"/>
<dbReference type="Proteomes" id="UP000005270">
    <property type="component" value="Chromosome"/>
</dbReference>
<dbReference type="InParanoid" id="I3TCS2"/>
<name>I3TCS2_THEC1</name>
<dbReference type="KEGG" id="thg:TCELL_0135"/>
<dbReference type="PANTHER" id="PTHR43363">
    <property type="entry name" value="HYPOXANTHINE PHOSPHORIBOSYLTRANSFERASE"/>
    <property type="match status" value="1"/>
</dbReference>
<dbReference type="EMBL" id="CP003531">
    <property type="protein sequence ID" value="AFK50560.1"/>
    <property type="molecule type" value="Genomic_DNA"/>
</dbReference>
<sequence>MVDKTSLKYVTWDEIHKALAVLSRRVKETFKPDILVAIAKGGYIPARILSDFLNVGEIGFVEIKFYKEIGKTRERPVVYQFSLRNIEGVNALLVDDVVDSGRTLQTATNLLSNFGAKEIRSLAIYVKKWSPVLPDYYWEVSDKWIVFPWEICETAREVGGGNLPPEVGVVEHCY</sequence>
<keyword evidence="5" id="KW-1185">Reference proteome</keyword>
<keyword evidence="1 4" id="KW-0328">Glycosyltransferase</keyword>
<keyword evidence="2 4" id="KW-0808">Transferase</keyword>
<gene>
    <name evidence="4" type="ordered locus">TCELL_0135</name>
</gene>
<evidence type="ECO:0000313" key="4">
    <source>
        <dbReference type="EMBL" id="AFK50560.1"/>
    </source>
</evidence>
<evidence type="ECO:0000259" key="3">
    <source>
        <dbReference type="Pfam" id="PF00156"/>
    </source>
</evidence>
<reference evidence="4 5" key="1">
    <citation type="journal article" date="2012" name="J. Bacteriol.">
        <title>Complete genome sequence of the hyperthermophilic cellulolytic Crenarchaeon 'Thermogladius cellulolyticus' 1633.</title>
        <authorList>
            <person name="Mardanov A.V."/>
            <person name="Kochetkova T.V."/>
            <person name="Beletsky A.V."/>
            <person name="Bonch-Osmolovskaya E.A."/>
            <person name="Ravin N.V."/>
            <person name="Skryabin K.G."/>
        </authorList>
    </citation>
    <scope>NUCLEOTIDE SEQUENCE [LARGE SCALE GENOMIC DNA]</scope>
    <source>
        <strain evidence="5">DSM 22663 / VKM B-2946 / 1633</strain>
    </source>
</reference>
<evidence type="ECO:0000256" key="1">
    <source>
        <dbReference type="ARBA" id="ARBA00022676"/>
    </source>
</evidence>
<dbReference type="Gene3D" id="3.40.50.2020">
    <property type="match status" value="1"/>
</dbReference>
<dbReference type="PANTHER" id="PTHR43363:SF1">
    <property type="entry name" value="HYPOXANTHINE-GUANINE PHOSPHORIBOSYLTRANSFERASE"/>
    <property type="match status" value="1"/>
</dbReference>
<accession>I3TCS2</accession>
<protein>
    <submittedName>
        <fullName evidence="4">Phosphoribosyltransferase</fullName>
    </submittedName>
</protein>
<dbReference type="Pfam" id="PF00156">
    <property type="entry name" value="Pribosyltran"/>
    <property type="match status" value="1"/>
</dbReference>
<dbReference type="AlphaFoldDB" id="I3TCS2"/>
<dbReference type="InterPro" id="IPR029057">
    <property type="entry name" value="PRTase-like"/>
</dbReference>
<dbReference type="OrthoDB" id="4952at2157"/>
<evidence type="ECO:0000256" key="2">
    <source>
        <dbReference type="ARBA" id="ARBA00022679"/>
    </source>
</evidence>
<dbReference type="CDD" id="cd06223">
    <property type="entry name" value="PRTases_typeI"/>
    <property type="match status" value="1"/>
</dbReference>